<reference evidence="2 3" key="1">
    <citation type="submission" date="2024-01" db="EMBL/GenBank/DDBJ databases">
        <title>Comparative genomics of Cryptococcus and Kwoniella reveals pathogenesis evolution and contrasting modes of karyotype evolution via chromosome fusion or intercentromeric recombination.</title>
        <authorList>
            <person name="Coelho M.A."/>
            <person name="David-Palma M."/>
            <person name="Shea T."/>
            <person name="Bowers K."/>
            <person name="McGinley-Smith S."/>
            <person name="Mohammad A.W."/>
            <person name="Gnirke A."/>
            <person name="Yurkov A.M."/>
            <person name="Nowrousian M."/>
            <person name="Sun S."/>
            <person name="Cuomo C.A."/>
            <person name="Heitman J."/>
        </authorList>
    </citation>
    <scope>NUCLEOTIDE SEQUENCE [LARGE SCALE GENOMIC DNA]</scope>
    <source>
        <strain evidence="2">CBS 11374</strain>
    </source>
</reference>
<sequence>MSSSSDIIFGYPTVNDDKEMFGMWTDYDGYSASADAYSMVPLGQSFFGSSSSESNPSLTHSFVDAGNSSSEEEAVERCQVPDQDEGIEANAIAASIPEDDYANLLHWAAANQRDDERQAQELALVNQDMASPILDQQLLYQVPLHGDPSLNGRYTVRSPSHTYLVASPTPAPVMQAETSDIIFGVQTQPLPCMIGWTPVQRQDMGRDREDQMVAGPSTTYAATASTPAPFEEQSNGIGRSPRATAHSLFEFRPLFQDYEVAAEPRVPENRARGNYHQNPNCRRLVRARQQARDRKVSGK</sequence>
<feature type="compositionally biased region" description="Low complexity" evidence="1">
    <location>
        <begin position="219"/>
        <end position="229"/>
    </location>
</feature>
<feature type="region of interest" description="Disordered" evidence="1">
    <location>
        <begin position="265"/>
        <end position="299"/>
    </location>
</feature>
<organism evidence="2 3">
    <name type="scientific">Kwoniella shivajii</name>
    <dbReference type="NCBI Taxonomy" id="564305"/>
    <lineage>
        <taxon>Eukaryota</taxon>
        <taxon>Fungi</taxon>
        <taxon>Dikarya</taxon>
        <taxon>Basidiomycota</taxon>
        <taxon>Agaricomycotina</taxon>
        <taxon>Tremellomycetes</taxon>
        <taxon>Tremellales</taxon>
        <taxon>Cryptococcaceae</taxon>
        <taxon>Kwoniella</taxon>
    </lineage>
</organism>
<dbReference type="Proteomes" id="UP001329825">
    <property type="component" value="Chromosome 3"/>
</dbReference>
<feature type="region of interest" description="Disordered" evidence="1">
    <location>
        <begin position="219"/>
        <end position="241"/>
    </location>
</feature>
<evidence type="ECO:0000313" key="3">
    <source>
        <dbReference type="Proteomes" id="UP001329825"/>
    </source>
</evidence>
<protein>
    <recommendedName>
        <fullName evidence="4">BZIP domain-containing protein</fullName>
    </recommendedName>
</protein>
<name>A0ABZ1CUK1_9TREE</name>
<gene>
    <name evidence="2" type="ORF">IL334_002368</name>
</gene>
<evidence type="ECO:0008006" key="4">
    <source>
        <dbReference type="Google" id="ProtNLM"/>
    </source>
</evidence>
<accession>A0ABZ1CUK1</accession>
<proteinExistence type="predicted"/>
<keyword evidence="3" id="KW-1185">Reference proteome</keyword>
<evidence type="ECO:0000256" key="1">
    <source>
        <dbReference type="SAM" id="MobiDB-lite"/>
    </source>
</evidence>
<dbReference type="GeneID" id="87954499"/>
<dbReference type="EMBL" id="CP141883">
    <property type="protein sequence ID" value="WRT65425.1"/>
    <property type="molecule type" value="Genomic_DNA"/>
</dbReference>
<feature type="compositionally biased region" description="Basic and acidic residues" evidence="1">
    <location>
        <begin position="290"/>
        <end position="299"/>
    </location>
</feature>
<evidence type="ECO:0000313" key="2">
    <source>
        <dbReference type="EMBL" id="WRT65425.1"/>
    </source>
</evidence>
<dbReference type="RefSeq" id="XP_062790165.1">
    <property type="nucleotide sequence ID" value="XM_062934114.1"/>
</dbReference>